<dbReference type="AlphaFoldDB" id="A0A0C5JPA2"/>
<dbReference type="KEGG" id="rbu:PG1C_13065"/>
<dbReference type="STRING" id="1565605.PG1C_13065"/>
<reference evidence="1 2" key="1">
    <citation type="journal article" date="2015" name="Genome Announc.">
        <title>Complete Genome Sequence of a Novel Bacterium within the Family Rhodocyclaceae That Degrades Polycyclic Aromatic Hydrocarbons.</title>
        <authorList>
            <person name="Singleton D.R."/>
            <person name="Dickey A.N."/>
            <person name="Scholl E.H."/>
            <person name="Wright F.A."/>
            <person name="Aitken M.D."/>
        </authorList>
    </citation>
    <scope>NUCLEOTIDE SEQUENCE [LARGE SCALE GENOMIC DNA]</scope>
    <source>
        <strain evidence="2">PG1-Ca6</strain>
    </source>
</reference>
<dbReference type="Gene3D" id="3.40.50.1820">
    <property type="entry name" value="alpha/beta hydrolase"/>
    <property type="match status" value="1"/>
</dbReference>
<keyword evidence="2" id="KW-1185">Reference proteome</keyword>
<dbReference type="EMBL" id="CP010554">
    <property type="protein sequence ID" value="AJP49111.1"/>
    <property type="molecule type" value="Genomic_DNA"/>
</dbReference>
<dbReference type="PATRIC" id="fig|1565605.3.peg.2766"/>
<name>A0A0C5JPA2_9PROT</name>
<evidence type="ECO:0000313" key="2">
    <source>
        <dbReference type="Proteomes" id="UP000061603"/>
    </source>
</evidence>
<gene>
    <name evidence="1" type="ORF">PG1C_13065</name>
</gene>
<dbReference type="InterPro" id="IPR029058">
    <property type="entry name" value="AB_hydrolase_fold"/>
</dbReference>
<dbReference type="Pfam" id="PF05728">
    <property type="entry name" value="UPF0227"/>
    <property type="match status" value="1"/>
</dbReference>
<dbReference type="HOGENOM" id="CLU_090996_2_0_4"/>
<sequence length="196" mass="21737">MILYLHGFTSGPQSVKARALGERMAARGLAADFVCPQLPASPAAALALAEQIIMRQKVGDGETATHGKIMLVGSSLGGFYATWLAEKFNLNAVLVNPAVVARLSLESFVGPQRWLYTGEPFDFTLQHIDELRALELPRLSQPQRFWLLAEEGDETLDYRAAVAYYAGARQTVLPGGDHSFTRWNDYLDEIIDWRPQ</sequence>
<dbReference type="PANTHER" id="PTHR35602:SF3">
    <property type="entry name" value="ESTERASE YQIA"/>
    <property type="match status" value="1"/>
</dbReference>
<dbReference type="SUPFAM" id="SSF53474">
    <property type="entry name" value="alpha/beta-Hydrolases"/>
    <property type="match status" value="1"/>
</dbReference>
<dbReference type="InterPro" id="IPR008886">
    <property type="entry name" value="UPF0227/Esterase_YqiA"/>
</dbReference>
<protein>
    <submittedName>
        <fullName evidence="1">Esterase</fullName>
    </submittedName>
</protein>
<dbReference type="Proteomes" id="UP000061603">
    <property type="component" value="Chromosome"/>
</dbReference>
<organism evidence="1 2">
    <name type="scientific">Rugosibacter aromaticivorans</name>
    <dbReference type="NCBI Taxonomy" id="1565605"/>
    <lineage>
        <taxon>Bacteria</taxon>
        <taxon>Pseudomonadati</taxon>
        <taxon>Pseudomonadota</taxon>
        <taxon>Betaproteobacteria</taxon>
        <taxon>Nitrosomonadales</taxon>
        <taxon>Sterolibacteriaceae</taxon>
        <taxon>Rugosibacter</taxon>
    </lineage>
</organism>
<dbReference type="PANTHER" id="PTHR35602">
    <property type="entry name" value="ESTERASE YQIA-RELATED"/>
    <property type="match status" value="1"/>
</dbReference>
<evidence type="ECO:0000313" key="1">
    <source>
        <dbReference type="EMBL" id="AJP49111.1"/>
    </source>
</evidence>
<dbReference type="RefSeq" id="WP_202635210.1">
    <property type="nucleotide sequence ID" value="NZ_CP010554.1"/>
</dbReference>
<proteinExistence type="predicted"/>
<accession>A0A0C5JPA2</accession>